<protein>
    <recommendedName>
        <fullName evidence="1">PEHE domain-containing protein</fullName>
    </recommendedName>
</protein>
<dbReference type="Gene3D" id="1.20.5.170">
    <property type="match status" value="1"/>
</dbReference>
<dbReference type="Proteomes" id="UP001162156">
    <property type="component" value="Unassembled WGS sequence"/>
</dbReference>
<dbReference type="AlphaFoldDB" id="A0AAV8XNC2"/>
<dbReference type="PANTHER" id="PTHR21656">
    <property type="entry name" value="MALE-SPECIFIC LETHAL-1 PROTEIN"/>
    <property type="match status" value="1"/>
</dbReference>
<name>A0AAV8XNC2_9CUCU</name>
<dbReference type="GO" id="GO:0072487">
    <property type="term" value="C:MSL complex"/>
    <property type="evidence" value="ECO:0007669"/>
    <property type="project" value="InterPro"/>
</dbReference>
<dbReference type="SMART" id="SM01300">
    <property type="entry name" value="PEHE"/>
    <property type="match status" value="1"/>
</dbReference>
<dbReference type="PROSITE" id="PS52052">
    <property type="entry name" value="PEHE"/>
    <property type="match status" value="1"/>
</dbReference>
<comment type="caution">
    <text evidence="2">The sequence shown here is derived from an EMBL/GenBank/DDBJ whole genome shotgun (WGS) entry which is preliminary data.</text>
</comment>
<gene>
    <name evidence="2" type="ORF">NQ314_010896</name>
</gene>
<dbReference type="PANTHER" id="PTHR21656:SF2">
    <property type="entry name" value="MALE-SPECIFIC LETHAL 1 HOMOLOG"/>
    <property type="match status" value="1"/>
</dbReference>
<proteinExistence type="predicted"/>
<feature type="domain" description="PEHE" evidence="1">
    <location>
        <begin position="409"/>
        <end position="521"/>
    </location>
</feature>
<evidence type="ECO:0000259" key="1">
    <source>
        <dbReference type="PROSITE" id="PS52052"/>
    </source>
</evidence>
<dbReference type="GO" id="GO:0003682">
    <property type="term" value="F:chromatin binding"/>
    <property type="evidence" value="ECO:0007669"/>
    <property type="project" value="TreeGrafter"/>
</dbReference>
<accession>A0AAV8XNC2</accession>
<dbReference type="Gene3D" id="6.10.250.2000">
    <property type="match status" value="1"/>
</dbReference>
<dbReference type="InterPro" id="IPR026711">
    <property type="entry name" value="Msl-1"/>
</dbReference>
<dbReference type="EMBL" id="JANEYF010003027">
    <property type="protein sequence ID" value="KAJ8940062.1"/>
    <property type="molecule type" value="Genomic_DNA"/>
</dbReference>
<reference evidence="2" key="1">
    <citation type="journal article" date="2023" name="Insect Mol. Biol.">
        <title>Genome sequencing provides insights into the evolution of gene families encoding plant cell wall-degrading enzymes in longhorned beetles.</title>
        <authorList>
            <person name="Shin N.R."/>
            <person name="Okamura Y."/>
            <person name="Kirsch R."/>
            <person name="Pauchet Y."/>
        </authorList>
    </citation>
    <scope>NUCLEOTIDE SEQUENCE</scope>
    <source>
        <strain evidence="2">RBIC_L_NR</strain>
    </source>
</reference>
<sequence length="521" mass="61088">MRSINNDQNINRVYTKMSEDFHDENNAKLSKCVKSVAYFDEINTAEEEISDEEINVNDHMYASNTDNDEINEVSSSDANCQTAESEVTFLKEWLILHTDLIQQQNDDILDRDKQIYILRKENEMLKERINCIEKGIPFQTDKVCNRKVTENLEEITLEDMTQGPCEEDTKENIEIIEEQYCDNEDCSIEVINYQENHINLSDSESQIDNSVISNDNNYSVDDTEIELKNEFDPMKNLRMSIRRKRVTSNSSALSHIESPVIEERQTYRRFKKKKRRERQDILEINLSRAKQEHIFAWTDSSMLLSWISSPPHHWKMYVVNRVAYVQERVLIDAFEAHNTLLKLVKLVQAEVFESEINKLKANQLCSNPLRVTKDSQILTSSEPYVTQAHEVNLGISTVDPDLPECIATTLEVPRWRHKIYASCYTMEGTENLDDEVYNKRHMRLENDERRRKRWDVQRIREQRVIEKLKQRQERVGSGSKGDDSEPLQSLWPKVEDVKFLEVSEELPVSAFGNPVRKLLLE</sequence>
<dbReference type="Pfam" id="PF15275">
    <property type="entry name" value="PEHE"/>
    <property type="match status" value="1"/>
</dbReference>
<dbReference type="InterPro" id="IPR029332">
    <property type="entry name" value="PEHE_dom"/>
</dbReference>
<evidence type="ECO:0000313" key="2">
    <source>
        <dbReference type="EMBL" id="KAJ8940062.1"/>
    </source>
</evidence>
<evidence type="ECO:0000313" key="3">
    <source>
        <dbReference type="Proteomes" id="UP001162156"/>
    </source>
</evidence>
<organism evidence="2 3">
    <name type="scientific">Rhamnusium bicolor</name>
    <dbReference type="NCBI Taxonomy" id="1586634"/>
    <lineage>
        <taxon>Eukaryota</taxon>
        <taxon>Metazoa</taxon>
        <taxon>Ecdysozoa</taxon>
        <taxon>Arthropoda</taxon>
        <taxon>Hexapoda</taxon>
        <taxon>Insecta</taxon>
        <taxon>Pterygota</taxon>
        <taxon>Neoptera</taxon>
        <taxon>Endopterygota</taxon>
        <taxon>Coleoptera</taxon>
        <taxon>Polyphaga</taxon>
        <taxon>Cucujiformia</taxon>
        <taxon>Chrysomeloidea</taxon>
        <taxon>Cerambycidae</taxon>
        <taxon>Lepturinae</taxon>
        <taxon>Rhagiini</taxon>
        <taxon>Rhamnusium</taxon>
    </lineage>
</organism>
<keyword evidence="3" id="KW-1185">Reference proteome</keyword>